<evidence type="ECO:0000256" key="3">
    <source>
        <dbReference type="ARBA" id="ARBA00022448"/>
    </source>
</evidence>
<evidence type="ECO:0000313" key="7">
    <source>
        <dbReference type="EMBL" id="MFD0946448.1"/>
    </source>
</evidence>
<reference evidence="8" key="1">
    <citation type="journal article" date="2019" name="Int. J. Syst. Evol. Microbiol.">
        <title>The Global Catalogue of Microorganisms (GCM) 10K type strain sequencing project: providing services to taxonomists for standard genome sequencing and annotation.</title>
        <authorList>
            <consortium name="The Broad Institute Genomics Platform"/>
            <consortium name="The Broad Institute Genome Sequencing Center for Infectious Disease"/>
            <person name="Wu L."/>
            <person name="Ma J."/>
        </authorList>
    </citation>
    <scope>NUCLEOTIDE SEQUENCE [LARGE SCALE GENOMIC DNA]</scope>
    <source>
        <strain evidence="8">CCUG 62982</strain>
    </source>
</reference>
<dbReference type="SUPFAM" id="SSF53850">
    <property type="entry name" value="Periplasmic binding protein-like II"/>
    <property type="match status" value="1"/>
</dbReference>
<keyword evidence="4 5" id="KW-0732">Signal</keyword>
<proteinExistence type="inferred from homology"/>
<comment type="subcellular location">
    <subcellularLocation>
        <location evidence="1">Periplasm</location>
    </subcellularLocation>
</comment>
<dbReference type="Proteomes" id="UP001596977">
    <property type="component" value="Unassembled WGS sequence"/>
</dbReference>
<dbReference type="Pfam" id="PF00496">
    <property type="entry name" value="SBP_bac_5"/>
    <property type="match status" value="1"/>
</dbReference>
<dbReference type="InterPro" id="IPR000914">
    <property type="entry name" value="SBP_5_dom"/>
</dbReference>
<evidence type="ECO:0000313" key="8">
    <source>
        <dbReference type="Proteomes" id="UP001596977"/>
    </source>
</evidence>
<dbReference type="PIRSF" id="PIRSF002741">
    <property type="entry name" value="MppA"/>
    <property type="match status" value="1"/>
</dbReference>
<accession>A0ABW3H4Z2</accession>
<dbReference type="EMBL" id="JBHTJG010000003">
    <property type="protein sequence ID" value="MFD0946448.1"/>
    <property type="molecule type" value="Genomic_DNA"/>
</dbReference>
<gene>
    <name evidence="7" type="ORF">ACFQ1E_08880</name>
</gene>
<evidence type="ECO:0000256" key="1">
    <source>
        <dbReference type="ARBA" id="ARBA00004418"/>
    </source>
</evidence>
<keyword evidence="3" id="KW-0813">Transport</keyword>
<feature type="signal peptide" evidence="5">
    <location>
        <begin position="1"/>
        <end position="23"/>
    </location>
</feature>
<dbReference type="InterPro" id="IPR039424">
    <property type="entry name" value="SBP_5"/>
</dbReference>
<protein>
    <submittedName>
        <fullName evidence="7">ABC transporter substrate-binding protein</fullName>
    </submittedName>
</protein>
<evidence type="ECO:0000259" key="6">
    <source>
        <dbReference type="Pfam" id="PF00496"/>
    </source>
</evidence>
<feature type="chain" id="PRO_5045693522" evidence="5">
    <location>
        <begin position="24"/>
        <end position="509"/>
    </location>
</feature>
<dbReference type="Gene3D" id="3.40.190.10">
    <property type="entry name" value="Periplasmic binding protein-like II"/>
    <property type="match status" value="1"/>
</dbReference>
<keyword evidence="8" id="KW-1185">Reference proteome</keyword>
<dbReference type="Gene3D" id="3.10.105.10">
    <property type="entry name" value="Dipeptide-binding Protein, Domain 3"/>
    <property type="match status" value="1"/>
</dbReference>
<organism evidence="7 8">
    <name type="scientific">Sphingomonas canadensis</name>
    <dbReference type="NCBI Taxonomy" id="1219257"/>
    <lineage>
        <taxon>Bacteria</taxon>
        <taxon>Pseudomonadati</taxon>
        <taxon>Pseudomonadota</taxon>
        <taxon>Alphaproteobacteria</taxon>
        <taxon>Sphingomonadales</taxon>
        <taxon>Sphingomonadaceae</taxon>
        <taxon>Sphingomonas</taxon>
    </lineage>
</organism>
<dbReference type="PROSITE" id="PS51257">
    <property type="entry name" value="PROKAR_LIPOPROTEIN"/>
    <property type="match status" value="1"/>
</dbReference>
<dbReference type="InterPro" id="IPR030678">
    <property type="entry name" value="Peptide/Ni-bd"/>
</dbReference>
<comment type="similarity">
    <text evidence="2">Belongs to the bacterial solute-binding protein 5 family.</text>
</comment>
<dbReference type="Gene3D" id="3.90.76.10">
    <property type="entry name" value="Dipeptide-binding Protein, Domain 1"/>
    <property type="match status" value="1"/>
</dbReference>
<dbReference type="RefSeq" id="WP_264943817.1">
    <property type="nucleotide sequence ID" value="NZ_JAPDRA010000003.1"/>
</dbReference>
<evidence type="ECO:0000256" key="2">
    <source>
        <dbReference type="ARBA" id="ARBA00005695"/>
    </source>
</evidence>
<evidence type="ECO:0000256" key="4">
    <source>
        <dbReference type="ARBA" id="ARBA00022729"/>
    </source>
</evidence>
<sequence>MPARRPIPLPFRHAALAAMLALAGCAADPAQPPTARADTIVRLSDDEVKGLDPQKVSDVSSLRVAADQFEGLMRYSGDGGAEPGLAEAAPDCRALVCTLRLRAGLRFSDGEPIDATAFARGFARLNDPATASPTAKLFAAIAAVEAPDARTVVVRLRRPMPALAHLLAHPAMAALPLHRITAAGDGWTAERPLVTSGAYRLRTWRLGDRLELERNPRWHGGAAPTPLIRWQPSEDKLAGLRRFRAGEADTVADIPQTRLAWAQQALPGAVHVAPYAGTYYFAFNTRRPPFDDVRVRRALSMAVDREWLARRLLATGEAPATGLLPPALGGTNPDPLGHDPAMVRRLLAEAGYGPDRPLRFTIRFNNSGDHRRVAVALAAMWAKYGVEADMLNSEAQLHFAALRRGDFDLARSGWIADLPSAENFLAVHAGDAGAINYSGFHDAEYDRLLARGLEGDAAALAAAERRLSDQAPILLLYFYVSRTLVATSVGGWQDNVMNIHPSRLLFRKR</sequence>
<comment type="caution">
    <text evidence="7">The sequence shown here is derived from an EMBL/GenBank/DDBJ whole genome shotgun (WGS) entry which is preliminary data.</text>
</comment>
<dbReference type="PANTHER" id="PTHR30290">
    <property type="entry name" value="PERIPLASMIC BINDING COMPONENT OF ABC TRANSPORTER"/>
    <property type="match status" value="1"/>
</dbReference>
<dbReference type="CDD" id="cd08504">
    <property type="entry name" value="PBP2_OppA"/>
    <property type="match status" value="1"/>
</dbReference>
<feature type="domain" description="Solute-binding protein family 5" evidence="6">
    <location>
        <begin position="82"/>
        <end position="431"/>
    </location>
</feature>
<evidence type="ECO:0000256" key="5">
    <source>
        <dbReference type="SAM" id="SignalP"/>
    </source>
</evidence>
<dbReference type="PANTHER" id="PTHR30290:SF10">
    <property type="entry name" value="PERIPLASMIC OLIGOPEPTIDE-BINDING PROTEIN-RELATED"/>
    <property type="match status" value="1"/>
</dbReference>
<name>A0ABW3H4Z2_9SPHN</name>